<dbReference type="PANTHER" id="PTHR33639:SF2">
    <property type="entry name" value="DUF393 DOMAIN-CONTAINING PROTEIN"/>
    <property type="match status" value="1"/>
</dbReference>
<dbReference type="GO" id="GO:0015035">
    <property type="term" value="F:protein-disulfide reductase activity"/>
    <property type="evidence" value="ECO:0007669"/>
    <property type="project" value="InterPro"/>
</dbReference>
<dbReference type="AlphaFoldDB" id="A0AAE2V7S8"/>
<keyword evidence="2" id="KW-1185">Reference proteome</keyword>
<dbReference type="RefSeq" id="WP_309488927.1">
    <property type="nucleotide sequence ID" value="NZ_JAENIG010000002.1"/>
</dbReference>
<reference evidence="1" key="1">
    <citation type="submission" date="2021-01" db="EMBL/GenBank/DDBJ databases">
        <title>Modified the classification status of verrucomicrobia.</title>
        <authorList>
            <person name="Feng X."/>
        </authorList>
    </citation>
    <scope>NUCLEOTIDE SEQUENCE</scope>
    <source>
        <strain evidence="1">5K15</strain>
    </source>
</reference>
<organism evidence="1 2">
    <name type="scientific">Oceaniferula flava</name>
    <dbReference type="NCBI Taxonomy" id="2800421"/>
    <lineage>
        <taxon>Bacteria</taxon>
        <taxon>Pseudomonadati</taxon>
        <taxon>Verrucomicrobiota</taxon>
        <taxon>Verrucomicrobiia</taxon>
        <taxon>Verrucomicrobiales</taxon>
        <taxon>Verrucomicrobiaceae</taxon>
        <taxon>Oceaniferula</taxon>
    </lineage>
</organism>
<gene>
    <name evidence="1" type="ORF">JIN83_05100</name>
</gene>
<dbReference type="Pfam" id="PF04134">
    <property type="entry name" value="DCC1-like"/>
    <property type="match status" value="1"/>
</dbReference>
<dbReference type="Proteomes" id="UP000634206">
    <property type="component" value="Unassembled WGS sequence"/>
</dbReference>
<comment type="caution">
    <text evidence="1">The sequence shown here is derived from an EMBL/GenBank/DDBJ whole genome shotgun (WGS) entry which is preliminary data.</text>
</comment>
<protein>
    <submittedName>
        <fullName evidence="1">DUF393 domain-containing protein</fullName>
    </submittedName>
</protein>
<dbReference type="PANTHER" id="PTHR33639">
    <property type="entry name" value="THIOL-DISULFIDE OXIDOREDUCTASE DCC"/>
    <property type="match status" value="1"/>
</dbReference>
<evidence type="ECO:0000313" key="2">
    <source>
        <dbReference type="Proteomes" id="UP000634206"/>
    </source>
</evidence>
<accession>A0AAE2V7S8</accession>
<proteinExistence type="predicted"/>
<dbReference type="InterPro" id="IPR007263">
    <property type="entry name" value="DCC1-like"/>
</dbReference>
<dbReference type="EMBL" id="JAENIG010000002">
    <property type="protein sequence ID" value="MBK1854322.1"/>
    <property type="molecule type" value="Genomic_DNA"/>
</dbReference>
<sequence>MTDPKLQASPILFLDGDCVFCQKSATLLHRWDRYDRLHFAPLQGETAELLPQAWRQLTDENQQASGAAVLTEHYGTNKQTHWRGVDAILRALYHCGGISKLFWLLHFLPQWLKSPSYRWVARHRHRLTSGQPHCLIPDESFRKKMLP</sequence>
<name>A0AAE2V7S8_9BACT</name>
<evidence type="ECO:0000313" key="1">
    <source>
        <dbReference type="EMBL" id="MBK1854322.1"/>
    </source>
</evidence>
<dbReference type="InterPro" id="IPR052927">
    <property type="entry name" value="DCC_oxidoreductase"/>
</dbReference>